<geneLocation type="plasmid" evidence="6 8">
    <name>unnamed3</name>
</geneLocation>
<evidence type="ECO:0000313" key="6">
    <source>
        <dbReference type="EMBL" id="QKH22634.1"/>
    </source>
</evidence>
<sequence length="470" mass="52594">MVTMKKLIKTGKSAIVGTVGVGVLLSTSHSISADTLKPVDEKVQESQLERLSQEEDKKLDVQVPDLNKEKQENEEGVEKPQTENQEVKDEKVVEDGNKEKKPEVKNEEKPVVNEEEKPKTDSLQVVDEEKKEEPQVEEEEIYVVYKKVNSTQIIEKSNNESIWSKPHMLKGAENLGSVDEYVGKEVQMSEMALANRKAWFKISVEGKELGWVSSSVMSVATDLESINKAVGTEGTDDKYSIYSLPKGMQNSQEVAKVNDYANQELKATKQTVYNGTMWYKVSQNGNEIGWLDSRSVSERTVLPHMNVPIESQLDAKDPSRNLETGCEITAVSMMLQFAGANVDKVLLAKEMPYHDYDPNKGYVGDPWSDGPINTVYPPALLDLVKKYAGSSVNLTGVSLDKIKEKLNQNHPVVAWVGDMHGFGIHAITLTGYTNDKVFYNDPWTGEKDASMSWDSFDSKWTPKKSRALSY</sequence>
<keyword evidence="6" id="KW-0614">Plasmid</keyword>
<dbReference type="Gene3D" id="2.30.30.170">
    <property type="match status" value="2"/>
</dbReference>
<dbReference type="Proteomes" id="UP000031876">
    <property type="component" value="Plasmid 2"/>
</dbReference>
<dbReference type="Pfam" id="PF13457">
    <property type="entry name" value="GW"/>
    <property type="match status" value="2"/>
</dbReference>
<dbReference type="EMBL" id="CP053979">
    <property type="protein sequence ID" value="QKH22634.1"/>
    <property type="molecule type" value="Genomic_DNA"/>
</dbReference>
<accession>A0A0B5NJR6</accession>
<dbReference type="KEGG" id="btw:BF38_5935"/>
<evidence type="ECO:0000313" key="8">
    <source>
        <dbReference type="Proteomes" id="UP000501107"/>
    </source>
</evidence>
<feature type="domain" description="GW" evidence="3">
    <location>
        <begin position="222"/>
        <end position="301"/>
    </location>
</feature>
<dbReference type="InterPro" id="IPR039564">
    <property type="entry name" value="Peptidase_C39-like"/>
</dbReference>
<evidence type="ECO:0000259" key="3">
    <source>
        <dbReference type="PROSITE" id="PS51780"/>
    </source>
</evidence>
<evidence type="ECO:0000256" key="2">
    <source>
        <dbReference type="SAM" id="MobiDB-lite"/>
    </source>
</evidence>
<organism evidence="6 8">
    <name type="scientific">Bacillus thuringiensis</name>
    <dbReference type="NCBI Taxonomy" id="1428"/>
    <lineage>
        <taxon>Bacteria</taxon>
        <taxon>Bacillati</taxon>
        <taxon>Bacillota</taxon>
        <taxon>Bacilli</taxon>
        <taxon>Bacillales</taxon>
        <taxon>Bacillaceae</taxon>
        <taxon>Bacillus</taxon>
        <taxon>Bacillus cereus group</taxon>
    </lineage>
</organism>
<evidence type="ECO:0000313" key="4">
    <source>
        <dbReference type="EMBL" id="AJG74151.1"/>
    </source>
</evidence>
<reference evidence="5" key="2">
    <citation type="submission" date="2019-07" db="EMBL/GenBank/DDBJ databases">
        <title>Phylogenomic Reclassification of ATCC Bacillus Strains and Various Taxa within the Genus Bacillus.</title>
        <authorList>
            <person name="Riojas M.A."/>
            <person name="Frank A.M."/>
            <person name="Fenn S.L."/>
            <person name="King S.P."/>
            <person name="Brower S.M."/>
            <person name="Hazbon M.H."/>
        </authorList>
    </citation>
    <scope>NUCLEOTIDE SEQUENCE</scope>
    <source>
        <strain evidence="5">ATCC 35646</strain>
    </source>
</reference>
<evidence type="ECO:0000313" key="5">
    <source>
        <dbReference type="EMBL" id="MDR4174755.1"/>
    </source>
</evidence>
<dbReference type="Pfam" id="PF13529">
    <property type="entry name" value="Peptidase_C39_2"/>
    <property type="match status" value="1"/>
</dbReference>
<dbReference type="RefSeq" id="WP_000258289.1">
    <property type="nucleotide sequence ID" value="NZ_CP009334.1"/>
</dbReference>
<dbReference type="SUPFAM" id="SSF82057">
    <property type="entry name" value="Prokaryotic SH3-related domain"/>
    <property type="match status" value="2"/>
</dbReference>
<dbReference type="PANTHER" id="PTHR37806:SF1">
    <property type="entry name" value="PEPTIDASE C39-LIKE DOMAIN-CONTAINING PROTEIN"/>
    <property type="match status" value="1"/>
</dbReference>
<protein>
    <submittedName>
        <fullName evidence="6">C39 family peptidase</fullName>
    </submittedName>
    <submittedName>
        <fullName evidence="5">GW domain-containing glycosaminoglycan-binding protein</fullName>
    </submittedName>
    <submittedName>
        <fullName evidence="4">SH3-like domain protein</fullName>
    </submittedName>
</protein>
<evidence type="ECO:0000256" key="1">
    <source>
        <dbReference type="ARBA" id="ARBA00022729"/>
    </source>
</evidence>
<dbReference type="NCBIfam" id="NF033202">
    <property type="entry name" value="GW_glycos_SH3"/>
    <property type="match status" value="1"/>
</dbReference>
<name>A0A0B5NJR6_BACTU</name>
<proteinExistence type="predicted"/>
<reference evidence="4 7" key="1">
    <citation type="journal article" date="2015" name="Genome Announc.">
        <title>Complete genome sequences for 35 biothreat assay-relevant bacillus species.</title>
        <authorList>
            <person name="Johnson S.L."/>
            <person name="Daligault H.E."/>
            <person name="Davenport K.W."/>
            <person name="Jaissle J."/>
            <person name="Frey K.G."/>
            <person name="Ladner J.T."/>
            <person name="Broomall S.M."/>
            <person name="Bishop-Lilly K.A."/>
            <person name="Bruce D.C."/>
            <person name="Gibbons H.S."/>
            <person name="Coyne S.R."/>
            <person name="Lo C.C."/>
            <person name="Meincke L."/>
            <person name="Munk A.C."/>
            <person name="Koroleva G.I."/>
            <person name="Rosenzweig C.N."/>
            <person name="Palacios G.F."/>
            <person name="Redden C.L."/>
            <person name="Minogue T.D."/>
            <person name="Chain P.S."/>
        </authorList>
    </citation>
    <scope>NUCLEOTIDE SEQUENCE [LARGE SCALE GENOMIC DNA]</scope>
    <source>
        <strain evidence="4 7">HD1011</strain>
        <plasmid evidence="4 7">2</plasmid>
    </source>
</reference>
<evidence type="ECO:0000313" key="7">
    <source>
        <dbReference type="Proteomes" id="UP000031876"/>
    </source>
</evidence>
<dbReference type="EMBL" id="CP009334">
    <property type="protein sequence ID" value="AJG74151.1"/>
    <property type="molecule type" value="Genomic_DNA"/>
</dbReference>
<dbReference type="Gene3D" id="3.90.70.10">
    <property type="entry name" value="Cysteine proteinases"/>
    <property type="match status" value="1"/>
</dbReference>
<dbReference type="Proteomes" id="UP001181533">
    <property type="component" value="Unassembled WGS sequence"/>
</dbReference>
<reference evidence="6 8" key="3">
    <citation type="submission" date="2020-05" db="EMBL/GenBank/DDBJ databases">
        <title>FDA dAtabase for Regulatory Grade micrObial Sequences (FDA-ARGOS): Supporting development and validation of Infectious Disease Dx tests.</title>
        <authorList>
            <person name="Nelson B."/>
            <person name="Plummer A."/>
            <person name="Tallon L."/>
            <person name="Sadzewicz L."/>
            <person name="Zhao X."/>
            <person name="Vavikolanu K."/>
            <person name="Mehta A."/>
            <person name="Aluvathingal J."/>
            <person name="Nadendla S."/>
            <person name="Myers T."/>
            <person name="Yan Y."/>
            <person name="Sichtig H."/>
        </authorList>
    </citation>
    <scope>NUCLEOTIDE SEQUENCE [LARGE SCALE GENOMIC DNA]</scope>
    <source>
        <strain evidence="6 8">FDAARGOS_795</strain>
        <plasmid evidence="6 8">unnamed3</plasmid>
    </source>
</reference>
<dbReference type="InterPro" id="IPR038200">
    <property type="entry name" value="GW_dom_sf"/>
</dbReference>
<gene>
    <name evidence="4" type="ORF">BF38_5935</name>
    <name evidence="5" type="ORF">FO599_01235</name>
    <name evidence="6" type="ORF">FOC89_01205</name>
</gene>
<feature type="region of interest" description="Disordered" evidence="2">
    <location>
        <begin position="44"/>
        <end position="132"/>
    </location>
</feature>
<feature type="compositionally biased region" description="Basic and acidic residues" evidence="2">
    <location>
        <begin position="44"/>
        <end position="120"/>
    </location>
</feature>
<dbReference type="EMBL" id="VKQN01000001">
    <property type="protein sequence ID" value="MDR4174755.1"/>
    <property type="molecule type" value="Genomic_DNA"/>
</dbReference>
<dbReference type="PROSITE" id="PS51780">
    <property type="entry name" value="GW"/>
    <property type="match status" value="1"/>
</dbReference>
<dbReference type="Proteomes" id="UP000501107">
    <property type="component" value="Plasmid unnamed3"/>
</dbReference>
<keyword evidence="1" id="KW-0732">Signal</keyword>
<dbReference type="InterPro" id="IPR025987">
    <property type="entry name" value="GW_dom"/>
</dbReference>
<dbReference type="PANTHER" id="PTHR37806">
    <property type="entry name" value="LMO0724 PROTEIN"/>
    <property type="match status" value="1"/>
</dbReference>
<dbReference type="AlphaFoldDB" id="A0A0B5NJR6"/>
<geneLocation type="plasmid" evidence="4 7">
    <name>2</name>
</geneLocation>